<keyword evidence="2" id="KW-1185">Reference proteome</keyword>
<protein>
    <submittedName>
        <fullName evidence="1">Uncharacterized protein</fullName>
    </submittedName>
</protein>
<organism evidence="1 2">
    <name type="scientific">Frondihabitans sucicola</name>
    <dbReference type="NCBI Taxonomy" id="1268041"/>
    <lineage>
        <taxon>Bacteria</taxon>
        <taxon>Bacillati</taxon>
        <taxon>Actinomycetota</taxon>
        <taxon>Actinomycetes</taxon>
        <taxon>Micrococcales</taxon>
        <taxon>Microbacteriaceae</taxon>
        <taxon>Frondihabitans</taxon>
    </lineage>
</organism>
<evidence type="ECO:0000313" key="1">
    <source>
        <dbReference type="EMBL" id="BDZ52505.1"/>
    </source>
</evidence>
<reference evidence="2" key="1">
    <citation type="journal article" date="2019" name="Int. J. Syst. Evol. Microbiol.">
        <title>The Global Catalogue of Microorganisms (GCM) 10K type strain sequencing project: providing services to taxonomists for standard genome sequencing and annotation.</title>
        <authorList>
            <consortium name="The Broad Institute Genomics Platform"/>
            <consortium name="The Broad Institute Genome Sequencing Center for Infectious Disease"/>
            <person name="Wu L."/>
            <person name="Ma J."/>
        </authorList>
    </citation>
    <scope>NUCLEOTIDE SEQUENCE [LARGE SCALE GENOMIC DNA]</scope>
    <source>
        <strain evidence="2">NBRC 108728</strain>
    </source>
</reference>
<proteinExistence type="predicted"/>
<keyword evidence="1" id="KW-0614">Plasmid</keyword>
<accession>A0ABN6Y952</accession>
<geneLocation type="plasmid" evidence="1 2">
    <name>pNBRC108728a</name>
</geneLocation>
<name>A0ABN6Y952_9MICO</name>
<sequence>MHPGSMGLISLKIETMHGTAGYVFSVYPPEIDPTDFPTGPHYVMWWGSRDVDGTIIEEPHPENSSYYLGSALAKRATAIARGGLAGVYHIGRKEPSHARKAAA</sequence>
<gene>
    <name evidence="1" type="ORF">GCM10025867_47460</name>
</gene>
<dbReference type="Proteomes" id="UP001321486">
    <property type="component" value="Plasmid pNBRC108728a"/>
</dbReference>
<dbReference type="EMBL" id="AP027733">
    <property type="protein sequence ID" value="BDZ52505.1"/>
    <property type="molecule type" value="Genomic_DNA"/>
</dbReference>
<evidence type="ECO:0000313" key="2">
    <source>
        <dbReference type="Proteomes" id="UP001321486"/>
    </source>
</evidence>